<dbReference type="Pfam" id="PF00579">
    <property type="entry name" value="tRNA-synt_1b"/>
    <property type="match status" value="1"/>
</dbReference>
<organism evidence="6 7">
    <name type="scientific">Bacillus cereus</name>
    <dbReference type="NCBI Taxonomy" id="1396"/>
    <lineage>
        <taxon>Bacteria</taxon>
        <taxon>Bacillati</taxon>
        <taxon>Bacillota</taxon>
        <taxon>Bacilli</taxon>
        <taxon>Bacillales</taxon>
        <taxon>Bacillaceae</taxon>
        <taxon>Bacillus</taxon>
        <taxon>Bacillus cereus group</taxon>
    </lineage>
</organism>
<evidence type="ECO:0000256" key="2">
    <source>
        <dbReference type="ARBA" id="ARBA00022741"/>
    </source>
</evidence>
<dbReference type="EMBL" id="SZOH01003361">
    <property type="protein sequence ID" value="TKI90753.1"/>
    <property type="molecule type" value="Genomic_DNA"/>
</dbReference>
<proteinExistence type="predicted"/>
<dbReference type="GO" id="GO:0005524">
    <property type="term" value="F:ATP binding"/>
    <property type="evidence" value="ECO:0007669"/>
    <property type="project" value="UniProtKB-KW"/>
</dbReference>
<dbReference type="InterPro" id="IPR050203">
    <property type="entry name" value="Trp-tRNA_synthetase"/>
</dbReference>
<evidence type="ECO:0000256" key="5">
    <source>
        <dbReference type="ARBA" id="ARBA00023146"/>
    </source>
</evidence>
<evidence type="ECO:0000313" key="6">
    <source>
        <dbReference type="EMBL" id="TKI90753.1"/>
    </source>
</evidence>
<evidence type="ECO:0000256" key="4">
    <source>
        <dbReference type="ARBA" id="ARBA00022917"/>
    </source>
</evidence>
<dbReference type="PANTHER" id="PTHR43766">
    <property type="entry name" value="TRYPTOPHAN--TRNA LIGASE, MITOCHONDRIAL"/>
    <property type="match status" value="1"/>
</dbReference>
<gene>
    <name evidence="6" type="ORF">FC695_33870</name>
</gene>
<dbReference type="PANTHER" id="PTHR43766:SF1">
    <property type="entry name" value="TRYPTOPHAN--TRNA LIGASE, MITOCHONDRIAL"/>
    <property type="match status" value="1"/>
</dbReference>
<dbReference type="AlphaFoldDB" id="A0A9X9F2M2"/>
<dbReference type="InterPro" id="IPR001412">
    <property type="entry name" value="aa-tRNA-synth_I_CS"/>
</dbReference>
<dbReference type="InterPro" id="IPR014729">
    <property type="entry name" value="Rossmann-like_a/b/a_fold"/>
</dbReference>
<dbReference type="GO" id="GO:0005829">
    <property type="term" value="C:cytosol"/>
    <property type="evidence" value="ECO:0007669"/>
    <property type="project" value="TreeGrafter"/>
</dbReference>
<keyword evidence="3" id="KW-0067">ATP-binding</keyword>
<protein>
    <submittedName>
        <fullName evidence="6">Tryptophan--tRNA ligase</fullName>
        <ecNumber evidence="6">6.1.1.2</ecNumber>
    </submittedName>
</protein>
<dbReference type="GO" id="GO:0006436">
    <property type="term" value="P:tryptophanyl-tRNA aminoacylation"/>
    <property type="evidence" value="ECO:0007669"/>
    <property type="project" value="TreeGrafter"/>
</dbReference>
<dbReference type="InterPro" id="IPR002305">
    <property type="entry name" value="aa-tRNA-synth_Ic"/>
</dbReference>
<name>A0A9X9F2M2_BACCE</name>
<feature type="non-terminal residue" evidence="6">
    <location>
        <position position="94"/>
    </location>
</feature>
<comment type="caution">
    <text evidence="6">The sequence shown here is derived from an EMBL/GenBank/DDBJ whole genome shotgun (WGS) entry which is preliminary data.</text>
</comment>
<dbReference type="GO" id="GO:0004830">
    <property type="term" value="F:tryptophan-tRNA ligase activity"/>
    <property type="evidence" value="ECO:0007669"/>
    <property type="project" value="UniProtKB-EC"/>
</dbReference>
<accession>A0A9X9F2M2</accession>
<evidence type="ECO:0000256" key="3">
    <source>
        <dbReference type="ARBA" id="ARBA00022840"/>
    </source>
</evidence>
<dbReference type="Gene3D" id="3.40.50.620">
    <property type="entry name" value="HUPs"/>
    <property type="match status" value="1"/>
</dbReference>
<evidence type="ECO:0000313" key="7">
    <source>
        <dbReference type="Proteomes" id="UP000308444"/>
    </source>
</evidence>
<dbReference type="SUPFAM" id="SSF52374">
    <property type="entry name" value="Nucleotidylyl transferase"/>
    <property type="match status" value="1"/>
</dbReference>
<dbReference type="EC" id="6.1.1.2" evidence="6"/>
<keyword evidence="4" id="KW-0648">Protein biosynthesis</keyword>
<keyword evidence="2" id="KW-0547">Nucleotide-binding</keyword>
<sequence>MSEKIMLTGIKPTGYPHLGNYIGAIKPALQMSKNNEGKALYFIADYHALNAVHDPEKFSSYTKEVAATWLSLGLGEDVIFYRQTEVPEILELAW</sequence>
<dbReference type="PROSITE" id="PS00178">
    <property type="entry name" value="AA_TRNA_LIGASE_I"/>
    <property type="match status" value="1"/>
</dbReference>
<dbReference type="Proteomes" id="UP000308444">
    <property type="component" value="Unassembled WGS sequence"/>
</dbReference>
<reference evidence="6 7" key="1">
    <citation type="journal article" date="2019" name="Environ. Microbiol.">
        <title>An active ?-lactamase is a part of an orchestrated cell wall stress resistance network of Bacillus subtilis and related rhizosphere species.</title>
        <authorList>
            <person name="Bucher T."/>
            <person name="Keren-Paz A."/>
            <person name="Hausser J."/>
            <person name="Olender T."/>
            <person name="Cytryn E."/>
            <person name="Kolodkin-Gal I."/>
        </authorList>
    </citation>
    <scope>NUCLEOTIDE SEQUENCE [LARGE SCALE GENOMIC DNA]</scope>
    <source>
        <strain evidence="6 7">I32</strain>
    </source>
</reference>
<evidence type="ECO:0000256" key="1">
    <source>
        <dbReference type="ARBA" id="ARBA00022598"/>
    </source>
</evidence>
<keyword evidence="1 6" id="KW-0436">Ligase</keyword>
<keyword evidence="5" id="KW-0030">Aminoacyl-tRNA synthetase</keyword>